<dbReference type="EC" id="2.7.1.167" evidence="17"/>
<dbReference type="OrthoDB" id="9802794at2"/>
<dbReference type="InterPro" id="IPR011914">
    <property type="entry name" value="RfaE_dom_II"/>
</dbReference>
<evidence type="ECO:0000256" key="12">
    <source>
        <dbReference type="ARBA" id="ARBA00023277"/>
    </source>
</evidence>
<keyword evidence="21" id="KW-1185">Reference proteome</keyword>
<keyword evidence="8 17" id="KW-0547">Nucleotide-binding</keyword>
<dbReference type="GO" id="GO:0033785">
    <property type="term" value="F:heptose 7-phosphate kinase activity"/>
    <property type="evidence" value="ECO:0007669"/>
    <property type="project" value="UniProtKB-UniRule"/>
</dbReference>
<evidence type="ECO:0000256" key="14">
    <source>
        <dbReference type="ARBA" id="ARBA00052873"/>
    </source>
</evidence>
<protein>
    <recommendedName>
        <fullName evidence="17">Bifunctional protein HldE</fullName>
    </recommendedName>
    <domain>
        <recommendedName>
            <fullName evidence="17">D-beta-D-heptose 7-phosphate kinase</fullName>
            <ecNumber evidence="17">2.7.1.167</ecNumber>
        </recommendedName>
        <alternativeName>
            <fullName evidence="17">D-beta-D-heptose 7-phosphotransferase</fullName>
        </alternativeName>
        <alternativeName>
            <fullName evidence="17">D-glycero-beta-D-manno-heptose-7-phosphate kinase</fullName>
        </alternativeName>
    </domain>
    <domain>
        <recommendedName>
            <fullName evidence="17">D-beta-D-heptose 1-phosphate adenylyltransferase</fullName>
            <ecNumber evidence="17">2.7.7.70</ecNumber>
        </recommendedName>
        <alternativeName>
            <fullName evidence="17">D-glycero-beta-D-manno-heptose 1-phosphate adenylyltransferase</fullName>
        </alternativeName>
    </domain>
</protein>
<evidence type="ECO:0000256" key="13">
    <source>
        <dbReference type="ARBA" id="ARBA00047428"/>
    </source>
</evidence>
<keyword evidence="9 17" id="KW-0418">Kinase</keyword>
<dbReference type="HAMAP" id="MF_01603">
    <property type="entry name" value="HldE"/>
    <property type="match status" value="1"/>
</dbReference>
<dbReference type="GO" id="GO:0016773">
    <property type="term" value="F:phosphotransferase activity, alcohol group as acceptor"/>
    <property type="evidence" value="ECO:0007669"/>
    <property type="project" value="InterPro"/>
</dbReference>
<keyword evidence="7 17" id="KW-0548">Nucleotidyltransferase</keyword>
<feature type="region of interest" description="Ribokinase" evidence="17">
    <location>
        <begin position="1"/>
        <end position="317"/>
    </location>
</feature>
<comment type="subunit">
    <text evidence="5 17">Homodimer.</text>
</comment>
<gene>
    <name evidence="17" type="primary">hldE</name>
    <name evidence="20" type="ORF">HA41_09725</name>
</gene>
<feature type="active site" evidence="17">
    <location>
        <position position="264"/>
    </location>
</feature>
<dbReference type="InterPro" id="IPR029056">
    <property type="entry name" value="Ribokinase-like"/>
</dbReference>
<feature type="domain" description="Cytidyltransferase-like" evidence="19">
    <location>
        <begin position="344"/>
        <end position="469"/>
    </location>
</feature>
<dbReference type="InterPro" id="IPR014729">
    <property type="entry name" value="Rossmann-like_a/b/a_fold"/>
</dbReference>
<dbReference type="UniPathway" id="UPA00958"/>
<comment type="pathway">
    <text evidence="3">Bacterial outer membrane biogenesis; LPS core biosynthesis.</text>
</comment>
<proteinExistence type="inferred from homology"/>
<dbReference type="FunFam" id="3.40.1190.20:FF:000002">
    <property type="entry name" value="Bifunctional protein HldE"/>
    <property type="match status" value="1"/>
</dbReference>
<dbReference type="InterPro" id="IPR011913">
    <property type="entry name" value="RfaE_dom_I"/>
</dbReference>
<dbReference type="InterPro" id="IPR004821">
    <property type="entry name" value="Cyt_trans-like"/>
</dbReference>
<evidence type="ECO:0000256" key="9">
    <source>
        <dbReference type="ARBA" id="ARBA00022777"/>
    </source>
</evidence>
<evidence type="ECO:0000256" key="17">
    <source>
        <dbReference type="HAMAP-Rule" id="MF_01603"/>
    </source>
</evidence>
<reference evidence="20 21" key="1">
    <citation type="journal article" date="2017" name="Antonie Van Leeuwenhoek">
        <title>Phylogenomic resolution of the bacterial genus Pantoea and its relationship with Erwinia and Tatumella.</title>
        <authorList>
            <person name="Palmer M."/>
            <person name="Steenkamp E.T."/>
            <person name="Coetzee M.P."/>
            <person name="Chan W.Y."/>
            <person name="van Zyl E."/>
            <person name="De Maayer P."/>
            <person name="Coutinho T.A."/>
            <person name="Blom J."/>
            <person name="Smits T.H."/>
            <person name="Duffy B."/>
            <person name="Venter S.N."/>
        </authorList>
    </citation>
    <scope>NUCLEOTIDE SEQUENCE [LARGE SCALE GENOMIC DNA]</scope>
    <source>
        <strain evidence="20 21">LMG 24534</strain>
    </source>
</reference>
<dbReference type="RefSeq" id="WP_094120651.1">
    <property type="nucleotide sequence ID" value="NZ_MLFN01000022.1"/>
</dbReference>
<accession>A0A1X1BWM0</accession>
<evidence type="ECO:0000256" key="3">
    <source>
        <dbReference type="ARBA" id="ARBA00004713"/>
    </source>
</evidence>
<comment type="caution">
    <text evidence="20">The sequence shown here is derived from an EMBL/GenBank/DDBJ whole genome shotgun (WGS) entry which is preliminary data.</text>
</comment>
<keyword evidence="6 17" id="KW-0808">Transferase</keyword>
<keyword evidence="11 17" id="KW-0511">Multifunctional enzyme</keyword>
<dbReference type="PROSITE" id="PS00583">
    <property type="entry name" value="PFKB_KINASES_1"/>
    <property type="match status" value="1"/>
</dbReference>
<dbReference type="PANTHER" id="PTHR46969">
    <property type="entry name" value="BIFUNCTIONAL PROTEIN HLDE"/>
    <property type="match status" value="1"/>
</dbReference>
<dbReference type="Gene3D" id="3.40.1190.20">
    <property type="match status" value="1"/>
</dbReference>
<comment type="catalytic activity">
    <reaction evidence="14 17">
        <text>D-glycero-beta-D-manno-heptose 7-phosphate + ATP = D-glycero-beta-D-manno-heptose 1,7-bisphosphate + ADP + H(+)</text>
        <dbReference type="Rhea" id="RHEA:27473"/>
        <dbReference type="ChEBI" id="CHEBI:15378"/>
        <dbReference type="ChEBI" id="CHEBI:30616"/>
        <dbReference type="ChEBI" id="CHEBI:60204"/>
        <dbReference type="ChEBI" id="CHEBI:60208"/>
        <dbReference type="ChEBI" id="CHEBI:456216"/>
        <dbReference type="EC" id="2.7.1.167"/>
    </reaction>
</comment>
<feature type="domain" description="Carbohydrate kinase PfkB" evidence="18">
    <location>
        <begin position="11"/>
        <end position="302"/>
    </location>
</feature>
<dbReference type="GO" id="GO:0009244">
    <property type="term" value="P:lipopolysaccharide core region biosynthetic process"/>
    <property type="evidence" value="ECO:0007669"/>
    <property type="project" value="UniProtKB-UniPathway"/>
</dbReference>
<dbReference type="GO" id="GO:0033786">
    <property type="term" value="F:heptose-1-phosphate adenylyltransferase activity"/>
    <property type="evidence" value="ECO:0007669"/>
    <property type="project" value="UniProtKB-UniRule"/>
</dbReference>
<dbReference type="Pfam" id="PF00294">
    <property type="entry name" value="PfkB"/>
    <property type="match status" value="1"/>
</dbReference>
<evidence type="ECO:0000256" key="2">
    <source>
        <dbReference type="ARBA" id="ARBA00003753"/>
    </source>
</evidence>
<dbReference type="EC" id="2.7.7.70" evidence="17"/>
<evidence type="ECO:0000256" key="16">
    <source>
        <dbReference type="ARBA" id="ARBA00061122"/>
    </source>
</evidence>
<evidence type="ECO:0000259" key="18">
    <source>
        <dbReference type="Pfam" id="PF00294"/>
    </source>
</evidence>
<dbReference type="GO" id="GO:0005829">
    <property type="term" value="C:cytosol"/>
    <property type="evidence" value="ECO:0007669"/>
    <property type="project" value="TreeGrafter"/>
</dbReference>
<feature type="binding site" evidence="17">
    <location>
        <begin position="195"/>
        <end position="198"/>
    </location>
    <ligand>
        <name>ATP</name>
        <dbReference type="ChEBI" id="CHEBI:30616"/>
    </ligand>
</feature>
<sequence length="475" mass="50552">MKVTLPAFGQASVLVVGDVMLDRYWYGPTSRISPEAPVPVVKVDTVEERPGGAANVAMNIAALGAASRLIGLTGEDDAARVLSNTLKDVNVHCDFVAVKSHPTITKLRVLSRNQQLIRLDFEEGFDQVDPEPIHDKMRASLAAAGALVLSDYAKGALCSVQTMIALARDANVPVLIDPKGTDFARYRGATLLTPNLSEFEAVVGKCKNEEEIVARGMQLIADFDLSALLVTRSENGMTLLQPGKAPLHLPTQAQEVYDVTGAGDTVIGVLAAALAAGDSLEEACFLANAAAGVVVGKLGTSTVSTVELENAIHARPEQGFGIMTEAELKAAVEMARRRGEKVVMTNGVFDILHAGHVSYLANARKLGDRLIVAVNSDASTKRLKGASRPVNPQENRMIVLGALEAVDWVVVFEEDTPQRLIASILPDLLVKGGDYKPEEIAGSKEVWANGGDVQVLNFEDGISTTNIIKTIRGDS</sequence>
<comment type="similarity">
    <text evidence="15 17">In the N-terminal section; belongs to the carbohydrate kinase PfkB family.</text>
</comment>
<dbReference type="Proteomes" id="UP000193933">
    <property type="component" value="Unassembled WGS sequence"/>
</dbReference>
<evidence type="ECO:0000256" key="4">
    <source>
        <dbReference type="ARBA" id="ARBA00010688"/>
    </source>
</evidence>
<dbReference type="EMBL" id="MLFN01000022">
    <property type="protein sequence ID" value="ORM53069.1"/>
    <property type="molecule type" value="Genomic_DNA"/>
</dbReference>
<dbReference type="PANTHER" id="PTHR46969:SF1">
    <property type="entry name" value="BIFUNCTIONAL PROTEIN HLDE"/>
    <property type="match status" value="1"/>
</dbReference>
<dbReference type="GO" id="GO:0097171">
    <property type="term" value="P:ADP-L-glycero-beta-D-manno-heptose biosynthetic process"/>
    <property type="evidence" value="ECO:0007669"/>
    <property type="project" value="UniProtKB-UniPathway"/>
</dbReference>
<comment type="catalytic activity">
    <reaction evidence="13 17">
        <text>D-glycero-beta-D-manno-heptose 1-phosphate + ATP + H(+) = ADP-D-glycero-beta-D-manno-heptose + diphosphate</text>
        <dbReference type="Rhea" id="RHEA:27465"/>
        <dbReference type="ChEBI" id="CHEBI:15378"/>
        <dbReference type="ChEBI" id="CHEBI:30616"/>
        <dbReference type="ChEBI" id="CHEBI:33019"/>
        <dbReference type="ChEBI" id="CHEBI:59967"/>
        <dbReference type="ChEBI" id="CHEBI:61593"/>
        <dbReference type="EC" id="2.7.7.70"/>
    </reaction>
</comment>
<comment type="function">
    <text evidence="2 17">Catalyzes the ADP transfer from ATP to D-glycero-beta-D-manno-heptose 1-phosphate, yielding ADP-D-glycero-beta-D-manno-heptose.</text>
</comment>
<dbReference type="SUPFAM" id="SSF52374">
    <property type="entry name" value="Nucleotidylyl transferase"/>
    <property type="match status" value="1"/>
</dbReference>
<dbReference type="NCBIfam" id="TIGR02199">
    <property type="entry name" value="rfaE_dom_II"/>
    <property type="match status" value="1"/>
</dbReference>
<evidence type="ECO:0000256" key="6">
    <source>
        <dbReference type="ARBA" id="ARBA00022679"/>
    </source>
</evidence>
<evidence type="ECO:0000256" key="5">
    <source>
        <dbReference type="ARBA" id="ARBA00011738"/>
    </source>
</evidence>
<dbReference type="NCBIfam" id="TIGR00125">
    <property type="entry name" value="cyt_tran_rel"/>
    <property type="match status" value="1"/>
</dbReference>
<dbReference type="STRING" id="472705.GCA_001743465_01558"/>
<keyword evidence="10 17" id="KW-0067">ATP-binding</keyword>
<dbReference type="SUPFAM" id="SSF53613">
    <property type="entry name" value="Ribokinase-like"/>
    <property type="match status" value="1"/>
</dbReference>
<name>A0A1X1BWM0_9GAMM</name>
<dbReference type="InterPro" id="IPR002173">
    <property type="entry name" value="Carboh/pur_kinase_PfkB_CS"/>
</dbReference>
<evidence type="ECO:0000256" key="1">
    <source>
        <dbReference type="ARBA" id="ARBA00002319"/>
    </source>
</evidence>
<comment type="similarity">
    <text evidence="16 17">In the C-terminal section; belongs to the cytidylyltransferase family.</text>
</comment>
<evidence type="ECO:0000256" key="11">
    <source>
        <dbReference type="ARBA" id="ARBA00023268"/>
    </source>
</evidence>
<evidence type="ECO:0000256" key="8">
    <source>
        <dbReference type="ARBA" id="ARBA00022741"/>
    </source>
</evidence>
<evidence type="ECO:0000313" key="21">
    <source>
        <dbReference type="Proteomes" id="UP000193933"/>
    </source>
</evidence>
<evidence type="ECO:0000256" key="10">
    <source>
        <dbReference type="ARBA" id="ARBA00022840"/>
    </source>
</evidence>
<comment type="similarity">
    <text evidence="4">Belongs to the carbohydrate kinase PfkB family.</text>
</comment>
<dbReference type="Gene3D" id="3.40.50.620">
    <property type="entry name" value="HUPs"/>
    <property type="match status" value="1"/>
</dbReference>
<organism evidence="20 21">
    <name type="scientific">Pantoea conspicua</name>
    <dbReference type="NCBI Taxonomy" id="472705"/>
    <lineage>
        <taxon>Bacteria</taxon>
        <taxon>Pseudomonadati</taxon>
        <taxon>Pseudomonadota</taxon>
        <taxon>Gammaproteobacteria</taxon>
        <taxon>Enterobacterales</taxon>
        <taxon>Erwiniaceae</taxon>
        <taxon>Pantoea</taxon>
    </lineage>
</organism>
<dbReference type="Pfam" id="PF01467">
    <property type="entry name" value="CTP_transf_like"/>
    <property type="match status" value="1"/>
</dbReference>
<dbReference type="UniPathway" id="UPA00356">
    <property type="reaction ID" value="UER00437"/>
</dbReference>
<evidence type="ECO:0000256" key="15">
    <source>
        <dbReference type="ARBA" id="ARBA00060955"/>
    </source>
</evidence>
<feature type="region of interest" description="Cytidylyltransferase" evidence="17">
    <location>
        <begin position="344"/>
        <end position="475"/>
    </location>
</feature>
<dbReference type="FunFam" id="3.40.50.620:FF:000028">
    <property type="entry name" value="Bifunctional protein HldE"/>
    <property type="match status" value="1"/>
</dbReference>
<evidence type="ECO:0000259" key="19">
    <source>
        <dbReference type="Pfam" id="PF01467"/>
    </source>
</evidence>
<evidence type="ECO:0000256" key="7">
    <source>
        <dbReference type="ARBA" id="ARBA00022695"/>
    </source>
</evidence>
<comment type="function">
    <text evidence="1 17">Catalyzes the phosphorylation of D-glycero-D-manno-heptose 7-phosphate at the C-1 position to selectively form D-glycero-beta-D-manno-heptose-1,7-bisphosphate.</text>
</comment>
<dbReference type="InterPro" id="IPR011611">
    <property type="entry name" value="PfkB_dom"/>
</dbReference>
<evidence type="ECO:0000313" key="20">
    <source>
        <dbReference type="EMBL" id="ORM53069.1"/>
    </source>
</evidence>
<keyword evidence="12 17" id="KW-0119">Carbohydrate metabolism</keyword>
<comment type="pathway">
    <text evidence="17">Nucleotide-sugar biosynthesis; ADP-L-glycero-beta-D-manno-heptose biosynthesis; ADP-L-glycero-beta-D-manno-heptose from D-glycero-beta-D-manno-heptose 7-phosphate: step 3/4.</text>
</comment>
<comment type="pathway">
    <text evidence="17">Nucleotide-sugar biosynthesis; ADP-L-glycero-beta-D-manno-heptose biosynthesis; ADP-L-glycero-beta-D-manno-heptose from D-glycero-beta-D-manno-heptose 7-phosphate: step 1/4.</text>
</comment>
<dbReference type="NCBIfam" id="TIGR02198">
    <property type="entry name" value="rfaE_dom_I"/>
    <property type="match status" value="1"/>
</dbReference>
<dbReference type="NCBIfam" id="NF008454">
    <property type="entry name" value="PRK11316.1"/>
    <property type="match status" value="1"/>
</dbReference>
<dbReference type="CDD" id="cd01172">
    <property type="entry name" value="RfaE_like"/>
    <property type="match status" value="1"/>
</dbReference>
<dbReference type="AlphaFoldDB" id="A0A1X1BWM0"/>
<dbReference type="GO" id="GO:0005524">
    <property type="term" value="F:ATP binding"/>
    <property type="evidence" value="ECO:0007669"/>
    <property type="project" value="UniProtKB-UniRule"/>
</dbReference>
<dbReference type="InterPro" id="IPR023030">
    <property type="entry name" value="Bifunc_HldE"/>
</dbReference>